<reference evidence="3" key="1">
    <citation type="journal article" date="2021" name="PeerJ">
        <title>Extensive microbial diversity within the chicken gut microbiome revealed by metagenomics and culture.</title>
        <authorList>
            <person name="Gilroy R."/>
            <person name="Ravi A."/>
            <person name="Getino M."/>
            <person name="Pursley I."/>
            <person name="Horton D.L."/>
            <person name="Alikhan N.F."/>
            <person name="Baker D."/>
            <person name="Gharbi K."/>
            <person name="Hall N."/>
            <person name="Watson M."/>
            <person name="Adriaenssens E.M."/>
            <person name="Foster-Nyarko E."/>
            <person name="Jarju S."/>
            <person name="Secka A."/>
            <person name="Antonio M."/>
            <person name="Oren A."/>
            <person name="Chaudhuri R.R."/>
            <person name="La Ragione R."/>
            <person name="Hildebrand F."/>
            <person name="Pallen M.J."/>
        </authorList>
    </citation>
    <scope>NUCLEOTIDE SEQUENCE</scope>
    <source>
        <strain evidence="3">CHK160-4876</strain>
    </source>
</reference>
<feature type="signal peptide" evidence="1">
    <location>
        <begin position="1"/>
        <end position="18"/>
    </location>
</feature>
<accession>A0A921N9R5</accession>
<dbReference type="InterPro" id="IPR027939">
    <property type="entry name" value="NMT1/THI5"/>
</dbReference>
<feature type="chain" id="PRO_5039378378" evidence="1">
    <location>
        <begin position="19"/>
        <end position="334"/>
    </location>
</feature>
<dbReference type="Proteomes" id="UP000700212">
    <property type="component" value="Unassembled WGS sequence"/>
</dbReference>
<protein>
    <submittedName>
        <fullName evidence="3">ABC transporter substrate-binding protein</fullName>
    </submittedName>
</protein>
<dbReference type="GO" id="GO:0009228">
    <property type="term" value="P:thiamine biosynthetic process"/>
    <property type="evidence" value="ECO:0007669"/>
    <property type="project" value="InterPro"/>
</dbReference>
<keyword evidence="1" id="KW-0732">Signal</keyword>
<dbReference type="PROSITE" id="PS51257">
    <property type="entry name" value="PROKAR_LIPOPROTEIN"/>
    <property type="match status" value="1"/>
</dbReference>
<evidence type="ECO:0000313" key="4">
    <source>
        <dbReference type="Proteomes" id="UP000700212"/>
    </source>
</evidence>
<comment type="caution">
    <text evidence="3">The sequence shown here is derived from an EMBL/GenBank/DDBJ whole genome shotgun (WGS) entry which is preliminary data.</text>
</comment>
<name>A0A921N9R5_9BACL</name>
<gene>
    <name evidence="3" type="ORF">K8V30_02330</name>
</gene>
<dbReference type="EMBL" id="DYTV01000028">
    <property type="protein sequence ID" value="HJH10526.1"/>
    <property type="molecule type" value="Genomic_DNA"/>
</dbReference>
<proteinExistence type="predicted"/>
<dbReference type="PANTHER" id="PTHR31528">
    <property type="entry name" value="4-AMINO-5-HYDROXYMETHYL-2-METHYLPYRIMIDINE PHOSPHATE SYNTHASE THI11-RELATED"/>
    <property type="match status" value="1"/>
</dbReference>
<evidence type="ECO:0000313" key="3">
    <source>
        <dbReference type="EMBL" id="HJH10526.1"/>
    </source>
</evidence>
<dbReference type="Pfam" id="PF09084">
    <property type="entry name" value="NMT1"/>
    <property type="match status" value="1"/>
</dbReference>
<dbReference type="PANTHER" id="PTHR31528:SF3">
    <property type="entry name" value="THIAMINE BIOSYNTHESIS PROTEIN HI_0357-RELATED"/>
    <property type="match status" value="1"/>
</dbReference>
<evidence type="ECO:0000256" key="1">
    <source>
        <dbReference type="SAM" id="SignalP"/>
    </source>
</evidence>
<dbReference type="AlphaFoldDB" id="A0A921N9R5"/>
<organism evidence="3 4">
    <name type="scientific">Metalysinibacillus jejuensis</name>
    <dbReference type="NCBI Taxonomy" id="914327"/>
    <lineage>
        <taxon>Bacteria</taxon>
        <taxon>Bacillati</taxon>
        <taxon>Bacillota</taxon>
        <taxon>Bacilli</taxon>
        <taxon>Bacillales</taxon>
        <taxon>Caryophanaceae</taxon>
        <taxon>Metalysinibacillus</taxon>
    </lineage>
</organism>
<feature type="domain" description="SsuA/THI5-like" evidence="2">
    <location>
        <begin position="48"/>
        <end position="261"/>
    </location>
</feature>
<reference evidence="3" key="2">
    <citation type="submission" date="2021-09" db="EMBL/GenBank/DDBJ databases">
        <authorList>
            <person name="Gilroy R."/>
        </authorList>
    </citation>
    <scope>NUCLEOTIDE SEQUENCE</scope>
    <source>
        <strain evidence="3">CHK160-4876</strain>
    </source>
</reference>
<dbReference type="InterPro" id="IPR015168">
    <property type="entry name" value="SsuA/THI5"/>
</dbReference>
<sequence>MKKWVITLMLAMAVVALAACQSKEEPKKEEAAKDQLEKVTMVLDWTPNTNHTGLYVAQAQGFFEEQGLDVDIIQPGDAGADQLVASGKADFGISYQEGITLARTQGVPIVSIAAIIQHNTSGFAAPKEKGIASPKDFEGKTYGGWGSPIEKAVIETIMKADGGDVERMAIINAGDADFFTMTEKDVDFAWIYYGWTGVEAELRGKDIDMIYLTDYSEKLDYYTPVLSTNEKMIDEKSDIVKKMVAAVAKGYEYAIENPEDAANILLVAAPDLSQDLVINSQKWLADKYQDDAEQWGVQKLDVWKNYADWMTENGVLEGDFDPEQAFTNEFLPKK</sequence>
<dbReference type="SUPFAM" id="SSF53850">
    <property type="entry name" value="Periplasmic binding protein-like II"/>
    <property type="match status" value="1"/>
</dbReference>
<dbReference type="Gene3D" id="3.40.190.10">
    <property type="entry name" value="Periplasmic binding protein-like II"/>
    <property type="match status" value="2"/>
</dbReference>
<evidence type="ECO:0000259" key="2">
    <source>
        <dbReference type="Pfam" id="PF09084"/>
    </source>
</evidence>